<proteinExistence type="predicted"/>
<sequence length="391" mass="44099">MKLKLSKYVMVIPIPAFRDKPDADRLLFSTRTGKIMRISSHFLALLQEGAFLQLPDKLVAILLNMEILVPDEEAETDFIITRNLVRAADERDQSLTIPLRAPAKGEEFCYTSLQQDITQALAAMPPSSVKGFKYTVRLLLVVPHPMEWDWLPGLDAWLRSWQPPVKTQFILQTLAINEGCIELIIPRLQSVILNKLYVVFSHTQQPSGLTSALQSLLQQMQAPGGPTPAILHGVFLAGAGDWERWTPDLVDTLRVLSAQRNVHLEFITEEQEEPLLHFLTVNQVKSNWLPAPQHRYYRAAMEDSMQRTDLGWDAEDIRYMLSRASLEAGRVYYDTDHVKRLSNTTSPCRDCLYLPLCGGHADKLAMGIEDCPLFVRQLSARVAAGAGLSLR</sequence>
<dbReference type="RefSeq" id="WP_149838387.1">
    <property type="nucleotide sequence ID" value="NZ_VUOC01000002.1"/>
</dbReference>
<comment type="caution">
    <text evidence="1">The sequence shown here is derived from an EMBL/GenBank/DDBJ whole genome shotgun (WGS) entry which is preliminary data.</text>
</comment>
<gene>
    <name evidence="1" type="ORF">F0L74_13550</name>
</gene>
<evidence type="ECO:0000313" key="1">
    <source>
        <dbReference type="EMBL" id="KAA2243512.1"/>
    </source>
</evidence>
<accession>A0A5B2VYX6</accession>
<reference evidence="1 2" key="2">
    <citation type="submission" date="2019-09" db="EMBL/GenBank/DDBJ databases">
        <authorList>
            <person name="Jin C."/>
        </authorList>
    </citation>
    <scope>NUCLEOTIDE SEQUENCE [LARGE SCALE GENOMIC DNA]</scope>
    <source>
        <strain evidence="1 2">BN140078</strain>
    </source>
</reference>
<dbReference type="Proteomes" id="UP000324611">
    <property type="component" value="Unassembled WGS sequence"/>
</dbReference>
<name>A0A5B2VYX6_9BACT</name>
<keyword evidence="2" id="KW-1185">Reference proteome</keyword>
<dbReference type="AlphaFoldDB" id="A0A5B2VYX6"/>
<evidence type="ECO:0000313" key="2">
    <source>
        <dbReference type="Proteomes" id="UP000324611"/>
    </source>
</evidence>
<protein>
    <submittedName>
        <fullName evidence="1">Uncharacterized protein</fullName>
    </submittedName>
</protein>
<organism evidence="1 2">
    <name type="scientific">Chitinophaga agrisoli</name>
    <dbReference type="NCBI Taxonomy" id="2607653"/>
    <lineage>
        <taxon>Bacteria</taxon>
        <taxon>Pseudomonadati</taxon>
        <taxon>Bacteroidota</taxon>
        <taxon>Chitinophagia</taxon>
        <taxon>Chitinophagales</taxon>
        <taxon>Chitinophagaceae</taxon>
        <taxon>Chitinophaga</taxon>
    </lineage>
</organism>
<reference evidence="1 2" key="1">
    <citation type="submission" date="2019-09" db="EMBL/GenBank/DDBJ databases">
        <title>Chitinophaga ginsengihumi sp. nov., isolated from soil of ginseng rhizosphere.</title>
        <authorList>
            <person name="Lee J."/>
        </authorList>
    </citation>
    <scope>NUCLEOTIDE SEQUENCE [LARGE SCALE GENOMIC DNA]</scope>
    <source>
        <strain evidence="1 2">BN140078</strain>
    </source>
</reference>
<dbReference type="EMBL" id="VUOC01000002">
    <property type="protein sequence ID" value="KAA2243512.1"/>
    <property type="molecule type" value="Genomic_DNA"/>
</dbReference>